<sequence>MSLCSSGATAGPTEHLLRFAVLWCGSAELRGDREEGDKGAAAEPFGCAQAGQLNMLGRLRPAWAPVWGPGPLDSVALLLLPLCVRDRPLPSS</sequence>
<proteinExistence type="predicted"/>
<name>A0AAW0NJY9_9GOBI</name>
<comment type="caution">
    <text evidence="1">The sequence shown here is derived from an EMBL/GenBank/DDBJ whole genome shotgun (WGS) entry which is preliminary data.</text>
</comment>
<accession>A0AAW0NJY9</accession>
<protein>
    <submittedName>
        <fullName evidence="1">Uncharacterized protein</fullName>
    </submittedName>
</protein>
<dbReference type="Proteomes" id="UP001460270">
    <property type="component" value="Unassembled WGS sequence"/>
</dbReference>
<evidence type="ECO:0000313" key="1">
    <source>
        <dbReference type="EMBL" id="KAK7902060.1"/>
    </source>
</evidence>
<reference evidence="2" key="1">
    <citation type="submission" date="2024-04" db="EMBL/GenBank/DDBJ databases">
        <title>Salinicola lusitanus LLJ914,a marine bacterium isolated from the Okinawa Trough.</title>
        <authorList>
            <person name="Li J."/>
        </authorList>
    </citation>
    <scope>NUCLEOTIDE SEQUENCE [LARGE SCALE GENOMIC DNA]</scope>
</reference>
<keyword evidence="2" id="KW-1185">Reference proteome</keyword>
<dbReference type="EMBL" id="JBBPFD010000013">
    <property type="protein sequence ID" value="KAK7902060.1"/>
    <property type="molecule type" value="Genomic_DNA"/>
</dbReference>
<gene>
    <name evidence="1" type="ORF">WMY93_018829</name>
</gene>
<dbReference type="AlphaFoldDB" id="A0AAW0NJY9"/>
<organism evidence="1 2">
    <name type="scientific">Mugilogobius chulae</name>
    <name type="common">yellowstripe goby</name>
    <dbReference type="NCBI Taxonomy" id="88201"/>
    <lineage>
        <taxon>Eukaryota</taxon>
        <taxon>Metazoa</taxon>
        <taxon>Chordata</taxon>
        <taxon>Craniata</taxon>
        <taxon>Vertebrata</taxon>
        <taxon>Euteleostomi</taxon>
        <taxon>Actinopterygii</taxon>
        <taxon>Neopterygii</taxon>
        <taxon>Teleostei</taxon>
        <taxon>Neoteleostei</taxon>
        <taxon>Acanthomorphata</taxon>
        <taxon>Gobiaria</taxon>
        <taxon>Gobiiformes</taxon>
        <taxon>Gobioidei</taxon>
        <taxon>Gobiidae</taxon>
        <taxon>Gobionellinae</taxon>
        <taxon>Mugilogobius</taxon>
    </lineage>
</organism>
<evidence type="ECO:0000313" key="2">
    <source>
        <dbReference type="Proteomes" id="UP001460270"/>
    </source>
</evidence>